<evidence type="ECO:0000313" key="12">
    <source>
        <dbReference type="Ensembl" id="ENSGACP00000000139.1"/>
    </source>
</evidence>
<evidence type="ECO:0000256" key="9">
    <source>
        <dbReference type="ARBA" id="ARBA00040857"/>
    </source>
</evidence>
<keyword evidence="7 10" id="KW-0175">Coiled coil</keyword>
<dbReference type="AlphaFoldDB" id="G3N4B9"/>
<dbReference type="InParanoid" id="G3N4B9"/>
<accession>G3N4B9</accession>
<organism evidence="12">
    <name type="scientific">Gasterosteus aculeatus</name>
    <name type="common">Three-spined stickleback</name>
    <dbReference type="NCBI Taxonomy" id="69293"/>
    <lineage>
        <taxon>Eukaryota</taxon>
        <taxon>Metazoa</taxon>
        <taxon>Chordata</taxon>
        <taxon>Craniata</taxon>
        <taxon>Vertebrata</taxon>
        <taxon>Euteleostomi</taxon>
        <taxon>Actinopterygii</taxon>
        <taxon>Neopterygii</taxon>
        <taxon>Teleostei</taxon>
        <taxon>Neoteleostei</taxon>
        <taxon>Acanthomorphata</taxon>
        <taxon>Eupercaria</taxon>
        <taxon>Perciformes</taxon>
        <taxon>Cottioidei</taxon>
        <taxon>Gasterosteales</taxon>
        <taxon>Gasterosteidae</taxon>
        <taxon>Gasterosteus</taxon>
    </lineage>
</organism>
<evidence type="ECO:0000256" key="10">
    <source>
        <dbReference type="SAM" id="Coils"/>
    </source>
</evidence>
<feature type="compositionally biased region" description="Polar residues" evidence="11">
    <location>
        <begin position="269"/>
        <end position="293"/>
    </location>
</feature>
<dbReference type="STRING" id="69293.ENSGACP00000000139"/>
<reference evidence="12" key="1">
    <citation type="submission" date="2006-01" db="EMBL/GenBank/DDBJ databases">
        <authorList>
            <person name="Lindblad-Toh K."/>
            <person name="Mauceli E."/>
            <person name="Grabherr M."/>
            <person name="Chang J.L."/>
            <person name="Lander E.S."/>
        </authorList>
    </citation>
    <scope>NUCLEOTIDE SEQUENCE [LARGE SCALE GENOMIC DNA]</scope>
</reference>
<comment type="similarity">
    <text evidence="4">Belongs to the paralemmin family.</text>
</comment>
<sequence length="506" mass="57681">MEEADLLRERLQAITNKRRIQENIAKKRRLIEEEKLKLQYMKKKALREQWLMDGLSQQSEEEQEALRLQALDEQHQSDQLQSNILRIEEEIEALETQELDISANEEVVLKRLKEVEKTSEDIIKRQGNIDQPATSGLSTVYVHSEPDFPDSLVFVRFKWNVMVSSERQDRKGPATFVMEISVEHDKRTGKSQVVSTATITPETVQKRGLKVYDDGRKSVYALQQDGSKIHHGTVGVMTPTELEELLHQATKKNVPEVQYHQPVYAVPYTGSSTPSTPRIMRQTPTPRPFQSSVLPRNEDQIFREEIKCSLDLETSQTTNRSHSPSLIQPDTISRVQRPRQDINWPYPHIPKQSRTDSHDETLRGPTNRKTDACCPNPAALVSVKAWSGGLPAPKQPFYMGVDGCSPPLANHGNASLNLMNTLPEELESEAISMIFMGYENVEDKDDIQAELVNISSDEEDEKAYYDQNKSDSEGCLSYHPEGYKSKVFQPKKQGRFRAPQANIHPH</sequence>
<protein>
    <recommendedName>
        <fullName evidence="9">Palmdelphin</fullName>
    </recommendedName>
</protein>
<evidence type="ECO:0000256" key="11">
    <source>
        <dbReference type="SAM" id="MobiDB-lite"/>
    </source>
</evidence>
<feature type="region of interest" description="Disordered" evidence="11">
    <location>
        <begin position="345"/>
        <end position="373"/>
    </location>
</feature>
<dbReference type="Ensembl" id="ENSGACT00000000139.1">
    <property type="protein sequence ID" value="ENSGACP00000000139.1"/>
    <property type="gene ID" value="ENSGACG00000000108.1"/>
</dbReference>
<dbReference type="GO" id="GO:0008360">
    <property type="term" value="P:regulation of cell shape"/>
    <property type="evidence" value="ECO:0007669"/>
    <property type="project" value="InterPro"/>
</dbReference>
<feature type="coiled-coil region" evidence="10">
    <location>
        <begin position="77"/>
        <end position="104"/>
    </location>
</feature>
<keyword evidence="5" id="KW-0963">Cytoplasm</keyword>
<dbReference type="PANTHER" id="PTHR46881">
    <property type="entry name" value="PALMDELPHIN"/>
    <property type="match status" value="1"/>
</dbReference>
<dbReference type="PANTHER" id="PTHR46881:SF1">
    <property type="entry name" value="PALMDELPHIN"/>
    <property type="match status" value="1"/>
</dbReference>
<evidence type="ECO:0000256" key="8">
    <source>
        <dbReference type="ARBA" id="ARBA00023273"/>
    </source>
</evidence>
<feature type="region of interest" description="Disordered" evidence="11">
    <location>
        <begin position="268"/>
        <end position="293"/>
    </location>
</feature>
<keyword evidence="8" id="KW-0966">Cell projection</keyword>
<dbReference type="Pfam" id="PF03285">
    <property type="entry name" value="Paralemmin"/>
    <property type="match status" value="1"/>
</dbReference>
<dbReference type="GO" id="GO:0043197">
    <property type="term" value="C:dendritic spine"/>
    <property type="evidence" value="ECO:0007669"/>
    <property type="project" value="UniProtKB-SubCell"/>
</dbReference>
<keyword evidence="6" id="KW-0770">Synapse</keyword>
<dbReference type="eggNOG" id="ENOG502QVMH">
    <property type="taxonomic scope" value="Eukaryota"/>
</dbReference>
<feature type="compositionally biased region" description="Basic and acidic residues" evidence="11">
    <location>
        <begin position="353"/>
        <end position="362"/>
    </location>
</feature>
<dbReference type="GO" id="GO:0016020">
    <property type="term" value="C:membrane"/>
    <property type="evidence" value="ECO:0007669"/>
    <property type="project" value="InterPro"/>
</dbReference>
<dbReference type="GO" id="GO:0005737">
    <property type="term" value="C:cytoplasm"/>
    <property type="evidence" value="ECO:0007669"/>
    <property type="project" value="UniProtKB-SubCell"/>
</dbReference>
<evidence type="ECO:0000256" key="2">
    <source>
        <dbReference type="ARBA" id="ARBA00004496"/>
    </source>
</evidence>
<evidence type="ECO:0000256" key="3">
    <source>
        <dbReference type="ARBA" id="ARBA00004552"/>
    </source>
</evidence>
<evidence type="ECO:0000256" key="6">
    <source>
        <dbReference type="ARBA" id="ARBA00023018"/>
    </source>
</evidence>
<dbReference type="Bgee" id="ENSGACG00000000108">
    <property type="expression patterns" value="Expressed in telencephalon and 4 other cell types or tissues"/>
</dbReference>
<evidence type="ECO:0000256" key="5">
    <source>
        <dbReference type="ARBA" id="ARBA00022490"/>
    </source>
</evidence>
<comment type="subcellular location">
    <subcellularLocation>
        <location evidence="1">Cell projection</location>
        <location evidence="1">Dendrite</location>
    </subcellularLocation>
    <subcellularLocation>
        <location evidence="3">Cell projection</location>
        <location evidence="3">Dendritic spine</location>
    </subcellularLocation>
    <subcellularLocation>
        <location evidence="2">Cytoplasm</location>
    </subcellularLocation>
</comment>
<evidence type="ECO:0000256" key="4">
    <source>
        <dbReference type="ARBA" id="ARBA00005756"/>
    </source>
</evidence>
<evidence type="ECO:0000256" key="7">
    <source>
        <dbReference type="ARBA" id="ARBA00023054"/>
    </source>
</evidence>
<name>G3N4B9_GASAC</name>
<dbReference type="OMA" id="MEISVEH"/>
<reference evidence="12" key="2">
    <citation type="submission" date="2024-04" db="UniProtKB">
        <authorList>
            <consortium name="Ensembl"/>
        </authorList>
    </citation>
    <scope>IDENTIFICATION</scope>
</reference>
<evidence type="ECO:0000256" key="1">
    <source>
        <dbReference type="ARBA" id="ARBA00004279"/>
    </source>
</evidence>
<proteinExistence type="inferred from homology"/>
<dbReference type="InterPro" id="IPR004965">
    <property type="entry name" value="Paralemmin"/>
</dbReference>